<proteinExistence type="predicted"/>
<dbReference type="AlphaFoldDB" id="F9FNF4"/>
<protein>
    <submittedName>
        <fullName evidence="1">Uncharacterized protein</fullName>
    </submittedName>
</protein>
<name>F9FNF4_FUSOF</name>
<gene>
    <name evidence="1" type="ORF">FOXB_07934</name>
</gene>
<sequence>MIHVNDSIGIWDLYAPAYERIRCLDGAGRPVGDGGGHVSPEVHVSVTAQAESSVSTVVQSKTASPEIAVAPSLTPTFRDPHAPNPQKCPGYKATNIKRDLKALYVPSRTT</sequence>
<reference evidence="1" key="1">
    <citation type="journal article" date="2012" name="Mol. Plant Microbe Interact.">
        <title>A highly conserved effector in Fusarium oxysporum is required for full virulence on Arabidopsis.</title>
        <authorList>
            <person name="Thatcher L.F."/>
            <person name="Gardiner D.M."/>
            <person name="Kazan K."/>
            <person name="Manners J."/>
        </authorList>
    </citation>
    <scope>NUCLEOTIDE SEQUENCE [LARGE SCALE GENOMIC DNA]</scope>
    <source>
        <strain evidence="1">Fo5176</strain>
    </source>
</reference>
<evidence type="ECO:0000313" key="1">
    <source>
        <dbReference type="EMBL" id="EGU81562.1"/>
    </source>
</evidence>
<dbReference type="EMBL" id="AFQF01002388">
    <property type="protein sequence ID" value="EGU81562.1"/>
    <property type="molecule type" value="Genomic_DNA"/>
</dbReference>
<organism evidence="1">
    <name type="scientific">Fusarium oxysporum (strain Fo5176)</name>
    <name type="common">Fusarium vascular wilt</name>
    <dbReference type="NCBI Taxonomy" id="660025"/>
    <lineage>
        <taxon>Eukaryota</taxon>
        <taxon>Fungi</taxon>
        <taxon>Dikarya</taxon>
        <taxon>Ascomycota</taxon>
        <taxon>Pezizomycotina</taxon>
        <taxon>Sordariomycetes</taxon>
        <taxon>Hypocreomycetidae</taxon>
        <taxon>Hypocreales</taxon>
        <taxon>Nectriaceae</taxon>
        <taxon>Fusarium</taxon>
        <taxon>Fusarium oxysporum species complex</taxon>
    </lineage>
</organism>
<comment type="caution">
    <text evidence="1">The sequence shown here is derived from an EMBL/GenBank/DDBJ whole genome shotgun (WGS) entry which is preliminary data.</text>
</comment>
<accession>F9FNF4</accession>